<dbReference type="Proteomes" id="UP001220022">
    <property type="component" value="Unassembled WGS sequence"/>
</dbReference>
<sequence length="347" mass="35882">MAAPAAWAATSPVGRRMLAIAATGAASAVLVAVVAAGGWLSSSNATTGMSNVDCAVNGVSLTGDKNTGGLGLDTDQVRNSQIIVGVGVGMGVPLKGQIVAIATALQESDLHNLDHGDLDSLGLFQQRPSAGWGSRDQIMDPQYASRNFYAHLLKVPNWQDMSVTQAAQAVQASGFPNAYAAHEQQAVQIVGAVAPSGTQQISSDGCAPVGATSSAAVNQVLNTALQQVGKPYEWGATGPDSFDCSGLVIYAWRKAGYQLNVRTSQEMYSIALPVPSGQEQPGDLVFSGWNEQGPGPGHVMMVVAPGTLVEAPHTGLDVRVRPYNATQEGLKFGRLPQNALKPLPLGG</sequence>
<dbReference type="EMBL" id="JARHTQ010000043">
    <property type="protein sequence ID" value="MDF2260937.1"/>
    <property type="molecule type" value="Genomic_DNA"/>
</dbReference>
<organism evidence="6 7">
    <name type="scientific">Streptantibioticus ferralitis</name>
    <dbReference type="NCBI Taxonomy" id="236510"/>
    <lineage>
        <taxon>Bacteria</taxon>
        <taxon>Bacillati</taxon>
        <taxon>Actinomycetota</taxon>
        <taxon>Actinomycetes</taxon>
        <taxon>Kitasatosporales</taxon>
        <taxon>Streptomycetaceae</taxon>
        <taxon>Streptantibioticus</taxon>
    </lineage>
</organism>
<keyword evidence="2" id="KW-0645">Protease</keyword>
<keyword evidence="3" id="KW-0378">Hydrolase</keyword>
<evidence type="ECO:0000256" key="1">
    <source>
        <dbReference type="ARBA" id="ARBA00007074"/>
    </source>
</evidence>
<keyword evidence="7" id="KW-1185">Reference proteome</keyword>
<name>A0ABT5ZAR1_9ACTN</name>
<feature type="domain" description="NlpC/P60" evidence="5">
    <location>
        <begin position="214"/>
        <end position="344"/>
    </location>
</feature>
<accession>A0ABT5ZAR1</accession>
<protein>
    <submittedName>
        <fullName evidence="6">C40 family peptidase</fullName>
    </submittedName>
</protein>
<dbReference type="InterPro" id="IPR000064">
    <property type="entry name" value="NLP_P60_dom"/>
</dbReference>
<comment type="similarity">
    <text evidence="1">Belongs to the peptidase C40 family.</text>
</comment>
<evidence type="ECO:0000256" key="3">
    <source>
        <dbReference type="ARBA" id="ARBA00022801"/>
    </source>
</evidence>
<evidence type="ECO:0000259" key="5">
    <source>
        <dbReference type="PROSITE" id="PS51935"/>
    </source>
</evidence>
<proteinExistence type="inferred from homology"/>
<dbReference type="Gene3D" id="3.90.1720.10">
    <property type="entry name" value="endopeptidase domain like (from Nostoc punctiforme)"/>
    <property type="match status" value="1"/>
</dbReference>
<dbReference type="RefSeq" id="WP_275822041.1">
    <property type="nucleotide sequence ID" value="NZ_BAAANM010000041.1"/>
</dbReference>
<dbReference type="InterPro" id="IPR038765">
    <property type="entry name" value="Papain-like_cys_pep_sf"/>
</dbReference>
<gene>
    <name evidence="6" type="ORF">P2L57_36050</name>
</gene>
<dbReference type="InterPro" id="IPR051794">
    <property type="entry name" value="PG_Endopeptidase_C40"/>
</dbReference>
<evidence type="ECO:0000256" key="2">
    <source>
        <dbReference type="ARBA" id="ARBA00022670"/>
    </source>
</evidence>
<evidence type="ECO:0000313" key="7">
    <source>
        <dbReference type="Proteomes" id="UP001220022"/>
    </source>
</evidence>
<dbReference type="SUPFAM" id="SSF54001">
    <property type="entry name" value="Cysteine proteinases"/>
    <property type="match status" value="1"/>
</dbReference>
<reference evidence="6 7" key="1">
    <citation type="submission" date="2023-03" db="EMBL/GenBank/DDBJ databases">
        <title>Draft genome sequence of type strain Streptomyces ferralitis JCM 14344.</title>
        <authorList>
            <person name="Klaysubun C."/>
            <person name="Duangmal K."/>
        </authorList>
    </citation>
    <scope>NUCLEOTIDE SEQUENCE [LARGE SCALE GENOMIC DNA]</scope>
    <source>
        <strain evidence="6 7">JCM 14344</strain>
    </source>
</reference>
<dbReference type="PANTHER" id="PTHR47359">
    <property type="entry name" value="PEPTIDOGLYCAN DL-ENDOPEPTIDASE CWLO"/>
    <property type="match status" value="1"/>
</dbReference>
<dbReference type="PROSITE" id="PS51935">
    <property type="entry name" value="NLPC_P60"/>
    <property type="match status" value="1"/>
</dbReference>
<evidence type="ECO:0000256" key="4">
    <source>
        <dbReference type="ARBA" id="ARBA00022807"/>
    </source>
</evidence>
<comment type="caution">
    <text evidence="6">The sequence shown here is derived from an EMBL/GenBank/DDBJ whole genome shotgun (WGS) entry which is preliminary data.</text>
</comment>
<evidence type="ECO:0000313" key="6">
    <source>
        <dbReference type="EMBL" id="MDF2260937.1"/>
    </source>
</evidence>
<dbReference type="PANTHER" id="PTHR47359:SF3">
    <property type="entry name" value="NLP_P60 DOMAIN-CONTAINING PROTEIN-RELATED"/>
    <property type="match status" value="1"/>
</dbReference>
<keyword evidence="4" id="KW-0788">Thiol protease</keyword>
<dbReference type="Pfam" id="PF00877">
    <property type="entry name" value="NLPC_P60"/>
    <property type="match status" value="1"/>
</dbReference>